<dbReference type="EMBL" id="CP000447">
    <property type="protein sequence ID" value="ABI70127.1"/>
    <property type="molecule type" value="Genomic_DNA"/>
</dbReference>
<evidence type="ECO:0000313" key="2">
    <source>
        <dbReference type="EMBL" id="ABI70127.1"/>
    </source>
</evidence>
<dbReference type="RefSeq" id="WP_011635754.1">
    <property type="nucleotide sequence ID" value="NC_008345.1"/>
</dbReference>
<dbReference type="KEGG" id="sfr:Sfri_0264"/>
<dbReference type="STRING" id="318167.Sfri_0264"/>
<evidence type="ECO:0000256" key="1">
    <source>
        <dbReference type="SAM" id="Phobius"/>
    </source>
</evidence>
<name>Q089D8_SHEFN</name>
<evidence type="ECO:0000313" key="3">
    <source>
        <dbReference type="Proteomes" id="UP000000684"/>
    </source>
</evidence>
<dbReference type="OrthoDB" id="6401613at2"/>
<dbReference type="AlphaFoldDB" id="Q089D8"/>
<sequence precursor="true">MTQENTQITLASIHRNMLLVALIDFPGTILFGLGLYGILVGFDQDFLPMLANPLIIIIMLIIGAIIMLWGIIRMMLLARQKQGILQQ</sequence>
<protein>
    <submittedName>
        <fullName evidence="2">Uncharacterized protein</fullName>
    </submittedName>
</protein>
<keyword evidence="1" id="KW-0812">Transmembrane</keyword>
<dbReference type="Proteomes" id="UP000000684">
    <property type="component" value="Chromosome"/>
</dbReference>
<accession>Q089D8</accession>
<dbReference type="HOGENOM" id="CLU_2481566_0_0_6"/>
<keyword evidence="1" id="KW-0472">Membrane</keyword>
<feature type="transmembrane region" description="Helical" evidence="1">
    <location>
        <begin position="18"/>
        <end position="42"/>
    </location>
</feature>
<gene>
    <name evidence="2" type="ordered locus">Sfri_0264</name>
</gene>
<organism evidence="2 3">
    <name type="scientific">Shewanella frigidimarina (strain NCIMB 400)</name>
    <dbReference type="NCBI Taxonomy" id="318167"/>
    <lineage>
        <taxon>Bacteria</taxon>
        <taxon>Pseudomonadati</taxon>
        <taxon>Pseudomonadota</taxon>
        <taxon>Gammaproteobacteria</taxon>
        <taxon>Alteromonadales</taxon>
        <taxon>Shewanellaceae</taxon>
        <taxon>Shewanella</taxon>
    </lineage>
</organism>
<proteinExistence type="predicted"/>
<keyword evidence="3" id="KW-1185">Reference proteome</keyword>
<keyword evidence="1" id="KW-1133">Transmembrane helix</keyword>
<dbReference type="GeneID" id="41835635"/>
<reference evidence="2 3" key="1">
    <citation type="submission" date="2006-08" db="EMBL/GenBank/DDBJ databases">
        <title>Complete sequence of Shewanella frigidimarina NCIMB 400.</title>
        <authorList>
            <consortium name="US DOE Joint Genome Institute"/>
            <person name="Copeland A."/>
            <person name="Lucas S."/>
            <person name="Lapidus A."/>
            <person name="Barry K."/>
            <person name="Detter J.C."/>
            <person name="Glavina del Rio T."/>
            <person name="Hammon N."/>
            <person name="Israni S."/>
            <person name="Dalin E."/>
            <person name="Tice H."/>
            <person name="Pitluck S."/>
            <person name="Fredrickson J.K."/>
            <person name="Kolker E."/>
            <person name="McCuel L.A."/>
            <person name="DiChristina T."/>
            <person name="Nealson K.H."/>
            <person name="Newman D."/>
            <person name="Tiedje J.M."/>
            <person name="Zhou J."/>
            <person name="Romine M.F."/>
            <person name="Culley D.E."/>
            <person name="Serres M."/>
            <person name="Chertkov O."/>
            <person name="Brettin T."/>
            <person name="Bruce D."/>
            <person name="Han C."/>
            <person name="Tapia R."/>
            <person name="Gilna P."/>
            <person name="Schmutz J."/>
            <person name="Larimer F."/>
            <person name="Land M."/>
            <person name="Hauser L."/>
            <person name="Kyrpides N."/>
            <person name="Mikhailova N."/>
            <person name="Richardson P."/>
        </authorList>
    </citation>
    <scope>NUCLEOTIDE SEQUENCE [LARGE SCALE GENOMIC DNA]</scope>
    <source>
        <strain evidence="2 3">NCIMB 400</strain>
    </source>
</reference>
<feature type="transmembrane region" description="Helical" evidence="1">
    <location>
        <begin position="54"/>
        <end position="72"/>
    </location>
</feature>